<organism evidence="1 2">
    <name type="scientific">Mytilus edulis</name>
    <name type="common">Blue mussel</name>
    <dbReference type="NCBI Taxonomy" id="6550"/>
    <lineage>
        <taxon>Eukaryota</taxon>
        <taxon>Metazoa</taxon>
        <taxon>Spiralia</taxon>
        <taxon>Lophotrochozoa</taxon>
        <taxon>Mollusca</taxon>
        <taxon>Bivalvia</taxon>
        <taxon>Autobranchia</taxon>
        <taxon>Pteriomorphia</taxon>
        <taxon>Mytilida</taxon>
        <taxon>Mytiloidea</taxon>
        <taxon>Mytilidae</taxon>
        <taxon>Mytilinae</taxon>
        <taxon>Mytilus</taxon>
    </lineage>
</organism>
<sequence>MTNSEVWKTCLKPRKELEEVLERINKSTEIKDAHIELSSLSRADDLVKFHEENFIPDDTLCTSIGVVYDEDARQFLLAFLADNLSVIIVDNRTNEIIASLGLVLEYDGMPNVKLANKKLGLAAGYLNYKQEDMNVYKRFKCNKSVNLAFLCTHRQHRGKRTSNYCI</sequence>
<protein>
    <submittedName>
        <fullName evidence="1">Uncharacterized protein</fullName>
    </submittedName>
</protein>
<dbReference type="OrthoDB" id="2115692at2759"/>
<dbReference type="Proteomes" id="UP000683360">
    <property type="component" value="Unassembled WGS sequence"/>
</dbReference>
<evidence type="ECO:0000313" key="2">
    <source>
        <dbReference type="Proteomes" id="UP000683360"/>
    </source>
</evidence>
<accession>A0A8S3PSM2</accession>
<name>A0A8S3PSM2_MYTED</name>
<keyword evidence="2" id="KW-1185">Reference proteome</keyword>
<evidence type="ECO:0000313" key="1">
    <source>
        <dbReference type="EMBL" id="CAG2187046.1"/>
    </source>
</evidence>
<dbReference type="EMBL" id="CAJPWZ010000152">
    <property type="protein sequence ID" value="CAG2187046.1"/>
    <property type="molecule type" value="Genomic_DNA"/>
</dbReference>
<proteinExistence type="predicted"/>
<gene>
    <name evidence="1" type="ORF">MEDL_2535</name>
</gene>
<dbReference type="AlphaFoldDB" id="A0A8S3PSM2"/>
<reference evidence="1" key="1">
    <citation type="submission" date="2021-03" db="EMBL/GenBank/DDBJ databases">
        <authorList>
            <person name="Bekaert M."/>
        </authorList>
    </citation>
    <scope>NUCLEOTIDE SEQUENCE</scope>
</reference>
<dbReference type="Gene3D" id="3.40.630.30">
    <property type="match status" value="1"/>
</dbReference>
<comment type="caution">
    <text evidence="1">The sequence shown here is derived from an EMBL/GenBank/DDBJ whole genome shotgun (WGS) entry which is preliminary data.</text>
</comment>